<dbReference type="EMBL" id="MU266437">
    <property type="protein sequence ID" value="KAH7923976.1"/>
    <property type="molecule type" value="Genomic_DNA"/>
</dbReference>
<sequence length="145" mass="16181">MLANLFIPTTTTHLDRGSLSAWLERHFMTSDKFNDDDNALNIDGQTCKKNSVLEEEGEKSARLREGLEAGEGERDRDREEKGKDCGGKPSREPLVRTLRKKKSSFDLRDVFQHGEHSPTHELGDGPPTRAAENDESSKGGKGRSE</sequence>
<proteinExistence type="predicted"/>
<comment type="caution">
    <text evidence="1">The sequence shown here is derived from an EMBL/GenBank/DDBJ whole genome shotgun (WGS) entry which is preliminary data.</text>
</comment>
<dbReference type="Proteomes" id="UP000790709">
    <property type="component" value="Unassembled WGS sequence"/>
</dbReference>
<accession>A0ACB8BDT1</accession>
<evidence type="ECO:0000313" key="1">
    <source>
        <dbReference type="EMBL" id="KAH7923976.1"/>
    </source>
</evidence>
<name>A0ACB8BDT1_9AGAM</name>
<keyword evidence="2" id="KW-1185">Reference proteome</keyword>
<reference evidence="1" key="1">
    <citation type="journal article" date="2021" name="New Phytol.">
        <title>Evolutionary innovations through gain and loss of genes in the ectomycorrhizal Boletales.</title>
        <authorList>
            <person name="Wu G."/>
            <person name="Miyauchi S."/>
            <person name="Morin E."/>
            <person name="Kuo A."/>
            <person name="Drula E."/>
            <person name="Varga T."/>
            <person name="Kohler A."/>
            <person name="Feng B."/>
            <person name="Cao Y."/>
            <person name="Lipzen A."/>
            <person name="Daum C."/>
            <person name="Hundley H."/>
            <person name="Pangilinan J."/>
            <person name="Johnson J."/>
            <person name="Barry K."/>
            <person name="LaButti K."/>
            <person name="Ng V."/>
            <person name="Ahrendt S."/>
            <person name="Min B."/>
            <person name="Choi I.G."/>
            <person name="Park H."/>
            <person name="Plett J.M."/>
            <person name="Magnuson J."/>
            <person name="Spatafora J.W."/>
            <person name="Nagy L.G."/>
            <person name="Henrissat B."/>
            <person name="Grigoriev I.V."/>
            <person name="Yang Z.L."/>
            <person name="Xu J."/>
            <person name="Martin F.M."/>
        </authorList>
    </citation>
    <scope>NUCLEOTIDE SEQUENCE</scope>
    <source>
        <strain evidence="1">KUC20120723A-06</strain>
    </source>
</reference>
<gene>
    <name evidence="1" type="ORF">BV22DRAFT_547860</name>
</gene>
<organism evidence="1 2">
    <name type="scientific">Leucogyrophana mollusca</name>
    <dbReference type="NCBI Taxonomy" id="85980"/>
    <lineage>
        <taxon>Eukaryota</taxon>
        <taxon>Fungi</taxon>
        <taxon>Dikarya</taxon>
        <taxon>Basidiomycota</taxon>
        <taxon>Agaricomycotina</taxon>
        <taxon>Agaricomycetes</taxon>
        <taxon>Agaricomycetidae</taxon>
        <taxon>Boletales</taxon>
        <taxon>Boletales incertae sedis</taxon>
        <taxon>Leucogyrophana</taxon>
    </lineage>
</organism>
<evidence type="ECO:0000313" key="2">
    <source>
        <dbReference type="Proteomes" id="UP000790709"/>
    </source>
</evidence>
<protein>
    <submittedName>
        <fullName evidence="1">Uncharacterized protein</fullName>
    </submittedName>
</protein>